<name>L9WPU4_9EURY</name>
<dbReference type="Gene3D" id="1.20.1250.20">
    <property type="entry name" value="MFS general substrate transporter like domains"/>
    <property type="match status" value="2"/>
</dbReference>
<dbReference type="eggNOG" id="arCOG00134">
    <property type="taxonomic scope" value="Archaea"/>
</dbReference>
<evidence type="ECO:0000256" key="1">
    <source>
        <dbReference type="ARBA" id="ARBA00004651"/>
    </source>
</evidence>
<organism evidence="8 9">
    <name type="scientific">Natronolimnohabitans innermongolicus JCM 12255</name>
    <dbReference type="NCBI Taxonomy" id="1227499"/>
    <lineage>
        <taxon>Archaea</taxon>
        <taxon>Methanobacteriati</taxon>
        <taxon>Methanobacteriota</taxon>
        <taxon>Stenosarchaea group</taxon>
        <taxon>Halobacteria</taxon>
        <taxon>Halobacteriales</taxon>
        <taxon>Natrialbaceae</taxon>
        <taxon>Natronolimnohabitans</taxon>
    </lineage>
</organism>
<evidence type="ECO:0000313" key="8">
    <source>
        <dbReference type="EMBL" id="ELY50368.1"/>
    </source>
</evidence>
<feature type="transmembrane region" description="Helical" evidence="6">
    <location>
        <begin position="65"/>
        <end position="84"/>
    </location>
</feature>
<dbReference type="InterPro" id="IPR050189">
    <property type="entry name" value="MFS_Efflux_Transporters"/>
</dbReference>
<comment type="subcellular location">
    <subcellularLocation>
        <location evidence="1">Cell membrane</location>
        <topology evidence="1">Multi-pass membrane protein</topology>
    </subcellularLocation>
</comment>
<comment type="caution">
    <text evidence="8">The sequence shown here is derived from an EMBL/GenBank/DDBJ whole genome shotgun (WGS) entry which is preliminary data.</text>
</comment>
<dbReference type="PANTHER" id="PTHR43124:SF3">
    <property type="entry name" value="CHLORAMPHENICOL EFFLUX PUMP RV0191"/>
    <property type="match status" value="1"/>
</dbReference>
<dbReference type="AlphaFoldDB" id="L9WPU4"/>
<feature type="transmembrane region" description="Helical" evidence="6">
    <location>
        <begin position="230"/>
        <end position="248"/>
    </location>
</feature>
<dbReference type="EMBL" id="AOHZ01000086">
    <property type="protein sequence ID" value="ELY50368.1"/>
    <property type="molecule type" value="Genomic_DNA"/>
</dbReference>
<dbReference type="RefSeq" id="WP_007261018.1">
    <property type="nucleotide sequence ID" value="NZ_AOHZ01000086.1"/>
</dbReference>
<evidence type="ECO:0000259" key="7">
    <source>
        <dbReference type="PROSITE" id="PS50850"/>
    </source>
</evidence>
<dbReference type="PROSITE" id="PS50850">
    <property type="entry name" value="MFS"/>
    <property type="match status" value="1"/>
</dbReference>
<feature type="transmembrane region" description="Helical" evidence="6">
    <location>
        <begin position="201"/>
        <end position="224"/>
    </location>
</feature>
<dbReference type="GO" id="GO:0022857">
    <property type="term" value="F:transmembrane transporter activity"/>
    <property type="evidence" value="ECO:0007669"/>
    <property type="project" value="InterPro"/>
</dbReference>
<dbReference type="InterPro" id="IPR011701">
    <property type="entry name" value="MFS"/>
</dbReference>
<evidence type="ECO:0000256" key="3">
    <source>
        <dbReference type="ARBA" id="ARBA00022692"/>
    </source>
</evidence>
<keyword evidence="5 6" id="KW-0472">Membrane</keyword>
<evidence type="ECO:0000256" key="6">
    <source>
        <dbReference type="SAM" id="Phobius"/>
    </source>
</evidence>
<dbReference type="STRING" id="1227499.C493_18801"/>
<evidence type="ECO:0000256" key="4">
    <source>
        <dbReference type="ARBA" id="ARBA00022989"/>
    </source>
</evidence>
<accession>L9WPU4</accession>
<dbReference type="Pfam" id="PF07690">
    <property type="entry name" value="MFS_1"/>
    <property type="match status" value="1"/>
</dbReference>
<reference evidence="8 9" key="1">
    <citation type="journal article" date="2014" name="PLoS Genet.">
        <title>Phylogenetically driven sequencing of extremely halophilic archaea reveals strategies for static and dynamic osmo-response.</title>
        <authorList>
            <person name="Becker E.A."/>
            <person name="Seitzer P.M."/>
            <person name="Tritt A."/>
            <person name="Larsen D."/>
            <person name="Krusor M."/>
            <person name="Yao A.I."/>
            <person name="Wu D."/>
            <person name="Madern D."/>
            <person name="Eisen J.A."/>
            <person name="Darling A.E."/>
            <person name="Facciotti M.T."/>
        </authorList>
    </citation>
    <scope>NUCLEOTIDE SEQUENCE [LARGE SCALE GENOMIC DNA]</scope>
    <source>
        <strain evidence="8 9">JCM 12255</strain>
    </source>
</reference>
<feature type="transmembrane region" description="Helical" evidence="6">
    <location>
        <begin position="324"/>
        <end position="342"/>
    </location>
</feature>
<evidence type="ECO:0000313" key="9">
    <source>
        <dbReference type="Proteomes" id="UP000011602"/>
    </source>
</evidence>
<feature type="transmembrane region" description="Helical" evidence="6">
    <location>
        <begin position="260"/>
        <end position="282"/>
    </location>
</feature>
<evidence type="ECO:0000256" key="2">
    <source>
        <dbReference type="ARBA" id="ARBA00022475"/>
    </source>
</evidence>
<gene>
    <name evidence="8" type="ORF">C493_18801</name>
</gene>
<dbReference type="SUPFAM" id="SSF103473">
    <property type="entry name" value="MFS general substrate transporter"/>
    <property type="match status" value="1"/>
</dbReference>
<feature type="transmembrane region" description="Helical" evidence="6">
    <location>
        <begin position="129"/>
        <end position="149"/>
    </location>
</feature>
<keyword evidence="3 6" id="KW-0812">Transmembrane</keyword>
<feature type="transmembrane region" description="Helical" evidence="6">
    <location>
        <begin position="90"/>
        <end position="117"/>
    </location>
</feature>
<keyword evidence="2" id="KW-1003">Cell membrane</keyword>
<dbReference type="PANTHER" id="PTHR43124">
    <property type="entry name" value="PURINE EFFLUX PUMP PBUE"/>
    <property type="match status" value="1"/>
</dbReference>
<dbReference type="InterPro" id="IPR036259">
    <property type="entry name" value="MFS_trans_sf"/>
</dbReference>
<dbReference type="InterPro" id="IPR020846">
    <property type="entry name" value="MFS_dom"/>
</dbReference>
<feature type="domain" description="Major facilitator superfamily (MFS) profile" evidence="7">
    <location>
        <begin position="1"/>
        <end position="375"/>
    </location>
</feature>
<keyword evidence="4 6" id="KW-1133">Transmembrane helix</keyword>
<keyword evidence="9" id="KW-1185">Reference proteome</keyword>
<feature type="transmembrane region" description="Helical" evidence="6">
    <location>
        <begin position="33"/>
        <end position="53"/>
    </location>
</feature>
<dbReference type="Proteomes" id="UP000011602">
    <property type="component" value="Unassembled WGS sequence"/>
</dbReference>
<feature type="transmembrane region" description="Helical" evidence="6">
    <location>
        <begin position="288"/>
        <end position="312"/>
    </location>
</feature>
<feature type="transmembrane region" description="Helical" evidence="6">
    <location>
        <begin position="354"/>
        <end position="372"/>
    </location>
</feature>
<dbReference type="OrthoDB" id="29061at2157"/>
<dbReference type="GO" id="GO:0005886">
    <property type="term" value="C:plasma membrane"/>
    <property type="evidence" value="ECO:0007669"/>
    <property type="project" value="UniProtKB-SubCell"/>
</dbReference>
<evidence type="ECO:0000256" key="5">
    <source>
        <dbReference type="ARBA" id="ARBA00023136"/>
    </source>
</evidence>
<sequence>MALIALGSVASQIGWLVLPPLLPSIIDDLGISAVQAGVALTLLTLFAAGGRYPGGRIADQLSRKTALGICFLAWIIGFSILAVATTYPLFLLGVSVAGVGIGMYVPAAFAQLSDLFVRKRGQAFGVNNAAYNLAGTAAPGLAFVVLLVGPWRLSFALLVGLLLVLAFLVHSLHEEEYVVRRLEFGFTATVARTVFDPQVRLVLIAASLVSFVWNGSISFLPIFLETERGVSTQMAGVAFAGLFLVGVATTPTTGWVGDRIGPLPTILGTLCAASIGLVAMTVSTSTAGIMLGVGAFAVGLLGFWPVMTAYMMAIVPEESKGGDYGAIGTVYAGVGSLGPTFAGTMGQYGSYTTAYVGFVGCLVVCLAIVLYARAT</sequence>
<proteinExistence type="predicted"/>
<protein>
    <submittedName>
        <fullName evidence="8">Major facilitator superfamily protein</fullName>
    </submittedName>
</protein>
<feature type="transmembrane region" description="Helical" evidence="6">
    <location>
        <begin position="155"/>
        <end position="172"/>
    </location>
</feature>